<evidence type="ECO:0000313" key="1">
    <source>
        <dbReference type="EMBL" id="KAL3877240.1"/>
    </source>
</evidence>
<accession>A0ABD3WXE7</accession>
<keyword evidence="2" id="KW-1185">Reference proteome</keyword>
<comment type="caution">
    <text evidence="1">The sequence shown here is derived from an EMBL/GenBank/DDBJ whole genome shotgun (WGS) entry which is preliminary data.</text>
</comment>
<reference evidence="1 2" key="1">
    <citation type="submission" date="2024-11" db="EMBL/GenBank/DDBJ databases">
        <title>Chromosome-level genome assembly of the freshwater bivalve Anodonta woodiana.</title>
        <authorList>
            <person name="Chen X."/>
        </authorList>
    </citation>
    <scope>NUCLEOTIDE SEQUENCE [LARGE SCALE GENOMIC DNA]</scope>
    <source>
        <strain evidence="1">MN2024</strain>
        <tissue evidence="1">Gills</tissue>
    </source>
</reference>
<dbReference type="EMBL" id="JBJQND010000005">
    <property type="protein sequence ID" value="KAL3877240.1"/>
    <property type="molecule type" value="Genomic_DNA"/>
</dbReference>
<dbReference type="Proteomes" id="UP001634394">
    <property type="component" value="Unassembled WGS sequence"/>
</dbReference>
<gene>
    <name evidence="1" type="ORF">ACJMK2_034975</name>
</gene>
<proteinExistence type="predicted"/>
<dbReference type="AlphaFoldDB" id="A0ABD3WXE7"/>
<sequence length="105" mass="11393">MDASTSVLKATGKRHYCSVYSSSRGKSVGNKTKAHFVDGKFAHENNIPSPNTVDLDADAASDFDKGEDQTTFKTTCCAEQVSLIFNDCCGAVEEKGMCKFLQKDI</sequence>
<name>A0ABD3WXE7_SINWO</name>
<protein>
    <submittedName>
        <fullName evidence="1">Uncharacterized protein</fullName>
    </submittedName>
</protein>
<organism evidence="1 2">
    <name type="scientific">Sinanodonta woodiana</name>
    <name type="common">Chinese pond mussel</name>
    <name type="synonym">Anodonta woodiana</name>
    <dbReference type="NCBI Taxonomy" id="1069815"/>
    <lineage>
        <taxon>Eukaryota</taxon>
        <taxon>Metazoa</taxon>
        <taxon>Spiralia</taxon>
        <taxon>Lophotrochozoa</taxon>
        <taxon>Mollusca</taxon>
        <taxon>Bivalvia</taxon>
        <taxon>Autobranchia</taxon>
        <taxon>Heteroconchia</taxon>
        <taxon>Palaeoheterodonta</taxon>
        <taxon>Unionida</taxon>
        <taxon>Unionoidea</taxon>
        <taxon>Unionidae</taxon>
        <taxon>Unioninae</taxon>
        <taxon>Sinanodonta</taxon>
    </lineage>
</organism>
<evidence type="ECO:0000313" key="2">
    <source>
        <dbReference type="Proteomes" id="UP001634394"/>
    </source>
</evidence>